<dbReference type="NCBIfam" id="NF033545">
    <property type="entry name" value="transpos_IS630"/>
    <property type="match status" value="1"/>
</dbReference>
<dbReference type="InterPro" id="IPR036397">
    <property type="entry name" value="RNaseH_sf"/>
</dbReference>
<dbReference type="STRING" id="1245745.A0A0A2V5T1"/>
<feature type="domain" description="Tc1-like transposase DDE" evidence="2">
    <location>
        <begin position="145"/>
        <end position="280"/>
    </location>
</feature>
<dbReference type="InterPro" id="IPR009057">
    <property type="entry name" value="Homeodomain-like_sf"/>
</dbReference>
<dbReference type="EMBL" id="ANFO01001371">
    <property type="protein sequence ID" value="KGQ02853.1"/>
    <property type="molecule type" value="Genomic_DNA"/>
</dbReference>
<dbReference type="PANTHER" id="PTHR46564">
    <property type="entry name" value="TRANSPOSASE"/>
    <property type="match status" value="1"/>
</dbReference>
<dbReference type="Pfam" id="PF13358">
    <property type="entry name" value="DDE_3"/>
    <property type="match status" value="1"/>
</dbReference>
<feature type="compositionally biased region" description="Basic and acidic residues" evidence="1">
    <location>
        <begin position="40"/>
        <end position="53"/>
    </location>
</feature>
<dbReference type="GO" id="GO:0003676">
    <property type="term" value="F:nucleic acid binding"/>
    <property type="evidence" value="ECO:0007669"/>
    <property type="project" value="InterPro"/>
</dbReference>
<dbReference type="SUPFAM" id="SSF46689">
    <property type="entry name" value="Homeodomain-like"/>
    <property type="match status" value="1"/>
</dbReference>
<protein>
    <recommendedName>
        <fullName evidence="2">Tc1-like transposase DDE domain-containing protein</fullName>
    </recommendedName>
</protein>
<gene>
    <name evidence="3" type="ORF">BBAD15_g11932</name>
</gene>
<dbReference type="InterPro" id="IPR038717">
    <property type="entry name" value="Tc1-like_DDE_dom"/>
</dbReference>
<dbReference type="PANTHER" id="PTHR46564:SF1">
    <property type="entry name" value="TRANSPOSASE"/>
    <property type="match status" value="1"/>
</dbReference>
<dbReference type="Pfam" id="PF13565">
    <property type="entry name" value="HTH_32"/>
    <property type="match status" value="1"/>
</dbReference>
<name>A0A0A2V5T1_BEABA</name>
<sequence length="327" mass="38608">MAPVLNAEVRSQILAMLEKGFSTQHIVSATLCSARTVQRYQRERERPESEMPRRRARAGRRSRITTDMKKYLCDRLTDDPELHVEEMVQLLREKFDIEISHSALGRALKDWPRKKMRRIAQQRDEDLRDYYLYTLAKLQVESFHIVYFDESGCDTQVCHRRSGRAPKGKTPIKYNKLKRGRRWQILPAFTQNGVLMYRVYQGPTDKYLIEDFMTELLHFCEPFPGRNSVIFRDNASVHRSPKIKKMCDEAGVLYVELSPYSPDFNPIEEYFSNLKTFIKKAYRENHQAAEYDFGFFLKWCVEVVGDDDELAKRLFHHAGIPITYPEY</sequence>
<evidence type="ECO:0000256" key="1">
    <source>
        <dbReference type="SAM" id="MobiDB-lite"/>
    </source>
</evidence>
<reference evidence="3 4" key="1">
    <citation type="submission" date="2012-10" db="EMBL/GenBank/DDBJ databases">
        <title>Genome sequencing and analysis of entomopathogenic fungi Beauveria bassiana D1-5.</title>
        <authorList>
            <person name="Li Q."/>
            <person name="Wang L."/>
            <person name="Zhang Z."/>
            <person name="Wang Q."/>
            <person name="Ren J."/>
            <person name="Wang M."/>
            <person name="Xu W."/>
            <person name="Wang J."/>
            <person name="Lu Y."/>
            <person name="Du Q."/>
            <person name="Sun Z."/>
        </authorList>
    </citation>
    <scope>NUCLEOTIDE SEQUENCE [LARGE SCALE GENOMIC DNA]</scope>
    <source>
        <strain evidence="3 4">D1-5</strain>
    </source>
</reference>
<comment type="caution">
    <text evidence="3">The sequence shown here is derived from an EMBL/GenBank/DDBJ whole genome shotgun (WGS) entry which is preliminary data.</text>
</comment>
<evidence type="ECO:0000313" key="3">
    <source>
        <dbReference type="EMBL" id="KGQ02853.1"/>
    </source>
</evidence>
<evidence type="ECO:0000313" key="4">
    <source>
        <dbReference type="Proteomes" id="UP000030106"/>
    </source>
</evidence>
<accession>A0A0A2V5T1</accession>
<feature type="region of interest" description="Disordered" evidence="1">
    <location>
        <begin position="39"/>
        <end position="62"/>
    </location>
</feature>
<dbReference type="Gene3D" id="3.30.420.10">
    <property type="entry name" value="Ribonuclease H-like superfamily/Ribonuclease H"/>
    <property type="match status" value="1"/>
</dbReference>
<proteinExistence type="predicted"/>
<dbReference type="SUPFAM" id="SSF53098">
    <property type="entry name" value="Ribonuclease H-like"/>
    <property type="match status" value="1"/>
</dbReference>
<evidence type="ECO:0000259" key="2">
    <source>
        <dbReference type="Pfam" id="PF13358"/>
    </source>
</evidence>
<dbReference type="Proteomes" id="UP000030106">
    <property type="component" value="Unassembled WGS sequence"/>
</dbReference>
<dbReference type="HOGENOM" id="CLU_056788_1_1_1"/>
<dbReference type="InterPro" id="IPR047655">
    <property type="entry name" value="Transpos_IS630-like"/>
</dbReference>
<dbReference type="AlphaFoldDB" id="A0A0A2V5T1"/>
<dbReference type="InterPro" id="IPR012337">
    <property type="entry name" value="RNaseH-like_sf"/>
</dbReference>
<organism evidence="3 4">
    <name type="scientific">Beauveria bassiana D1-5</name>
    <dbReference type="NCBI Taxonomy" id="1245745"/>
    <lineage>
        <taxon>Eukaryota</taxon>
        <taxon>Fungi</taxon>
        <taxon>Dikarya</taxon>
        <taxon>Ascomycota</taxon>
        <taxon>Pezizomycotina</taxon>
        <taxon>Sordariomycetes</taxon>
        <taxon>Hypocreomycetidae</taxon>
        <taxon>Hypocreales</taxon>
        <taxon>Cordycipitaceae</taxon>
        <taxon>Beauveria</taxon>
    </lineage>
</organism>
<dbReference type="OrthoDB" id="5153311at2759"/>